<comment type="subcellular location">
    <subcellularLocation>
        <location evidence="1">Membrane</location>
        <topology evidence="1">Multi-pass membrane protein</topology>
    </subcellularLocation>
</comment>
<dbReference type="Gene3D" id="3.40.50.720">
    <property type="entry name" value="NAD(P)-binding Rossmann-like Domain"/>
    <property type="match status" value="1"/>
</dbReference>
<dbReference type="Pfam" id="PF03015">
    <property type="entry name" value="Sterile"/>
    <property type="match status" value="1"/>
</dbReference>
<evidence type="ECO:0000313" key="13">
    <source>
        <dbReference type="EMBL" id="KAJ6643198.1"/>
    </source>
</evidence>
<dbReference type="InterPro" id="IPR013120">
    <property type="entry name" value="FAR_NAD-bd"/>
</dbReference>
<dbReference type="InterPro" id="IPR033640">
    <property type="entry name" value="FAR_C"/>
</dbReference>
<evidence type="ECO:0000256" key="4">
    <source>
        <dbReference type="ARBA" id="ARBA00022692"/>
    </source>
</evidence>
<dbReference type="Proteomes" id="UP001151699">
    <property type="component" value="Chromosome B"/>
</dbReference>
<evidence type="ECO:0000259" key="12">
    <source>
        <dbReference type="Pfam" id="PF07993"/>
    </source>
</evidence>
<accession>A0A9Q0S425</accession>
<gene>
    <name evidence="13" type="ORF">Bhyg_08154</name>
</gene>
<keyword evidence="14" id="KW-1185">Reference proteome</keyword>
<evidence type="ECO:0000256" key="1">
    <source>
        <dbReference type="ARBA" id="ARBA00004141"/>
    </source>
</evidence>
<dbReference type="PANTHER" id="PTHR11011:SF12">
    <property type="entry name" value="FATTY ACYL-COA REDUCTASE"/>
    <property type="match status" value="1"/>
</dbReference>
<dbReference type="GO" id="GO:0080019">
    <property type="term" value="F:alcohol-forming very long-chain fatty acyl-CoA reductase activity"/>
    <property type="evidence" value="ECO:0007669"/>
    <property type="project" value="InterPro"/>
</dbReference>
<dbReference type="GO" id="GO:0005777">
    <property type="term" value="C:peroxisome"/>
    <property type="evidence" value="ECO:0007669"/>
    <property type="project" value="TreeGrafter"/>
</dbReference>
<dbReference type="SUPFAM" id="SSF51735">
    <property type="entry name" value="NAD(P)-binding Rossmann-fold domains"/>
    <property type="match status" value="1"/>
</dbReference>
<evidence type="ECO:0000256" key="7">
    <source>
        <dbReference type="ARBA" id="ARBA00023098"/>
    </source>
</evidence>
<keyword evidence="6 10" id="KW-1133">Transmembrane helix</keyword>
<evidence type="ECO:0000259" key="11">
    <source>
        <dbReference type="Pfam" id="PF03015"/>
    </source>
</evidence>
<dbReference type="FunFam" id="3.40.50.720:FF:000143">
    <property type="entry name" value="Fatty acyl-CoA reductase"/>
    <property type="match status" value="1"/>
</dbReference>
<dbReference type="CDD" id="cd09071">
    <property type="entry name" value="FAR_C"/>
    <property type="match status" value="1"/>
</dbReference>
<sequence length="518" mass="59599">MSDTSMNLSPVQEFYKGQTIFITGGTGFMGKVLIEKLLYSCSELKEILVLMRPKRGKAPDSRLEEMFKLPIFNRIKDEKPEVLKKLVPVQGDVTFDSLGLSGEQMKRVCQDATIVFHCAATLKLEANLKDAIDMNTTGTKRVIDLCKKFDNLKAFVHCSTAFCNCDQEVMREKVYDCPHNPEDLIRMAEWMDAKALENITPDLLSPHPNTYTYSKRLAEILVQKEWPHMPIAIARPSIVSPAWAEPVEGWVDSLNGPIGIMVGGGKGVIRSMLCEPGNLSEVIPVDIAINSLICIGWRVGTWTETTRPKNIPVFNITCCESKKVTWRFVLDEGKQLCYKYPFEAGLWYPDGDMTTSKIVHTFKLLFYHWLPAYLIDFLMLCFGQKRFMCRIQARISQGLELLQFFTTRKWDFRTEQFYAVGKELSDRDLEIFSFNTLMDEIDLLEYMKRSLLGGRQYCLKEPLTSLPKARMQLRALYFLDRFTKVLLLGLFFWAIYRIFDLKTFFENRSGDLGYLKAN</sequence>
<comment type="catalytic activity">
    <reaction evidence="9 10">
        <text>a long-chain fatty acyl-CoA + 2 NADPH + 2 H(+) = a long-chain primary fatty alcohol + 2 NADP(+) + CoA</text>
        <dbReference type="Rhea" id="RHEA:52716"/>
        <dbReference type="ChEBI" id="CHEBI:15378"/>
        <dbReference type="ChEBI" id="CHEBI:57287"/>
        <dbReference type="ChEBI" id="CHEBI:57783"/>
        <dbReference type="ChEBI" id="CHEBI:58349"/>
        <dbReference type="ChEBI" id="CHEBI:77396"/>
        <dbReference type="ChEBI" id="CHEBI:83139"/>
        <dbReference type="EC" id="1.2.1.84"/>
    </reaction>
</comment>
<keyword evidence="7 10" id="KW-0443">Lipid metabolism</keyword>
<name>A0A9Q0S425_9DIPT</name>
<feature type="transmembrane region" description="Helical" evidence="10">
    <location>
        <begin position="364"/>
        <end position="382"/>
    </location>
</feature>
<keyword evidence="10" id="KW-0560">Oxidoreductase</keyword>
<dbReference type="PANTHER" id="PTHR11011">
    <property type="entry name" value="MALE STERILITY PROTEIN 2-RELATED"/>
    <property type="match status" value="1"/>
</dbReference>
<reference evidence="13" key="1">
    <citation type="submission" date="2022-07" db="EMBL/GenBank/DDBJ databases">
        <authorList>
            <person name="Trinca V."/>
            <person name="Uliana J.V.C."/>
            <person name="Torres T.T."/>
            <person name="Ward R.J."/>
            <person name="Monesi N."/>
        </authorList>
    </citation>
    <scope>NUCLEOTIDE SEQUENCE</scope>
    <source>
        <strain evidence="13">HSMRA1968</strain>
        <tissue evidence="13">Whole embryos</tissue>
    </source>
</reference>
<comment type="function">
    <text evidence="10">Catalyzes the reduction of fatty acyl-CoA to fatty alcohols.</text>
</comment>
<keyword evidence="3 10" id="KW-0444">Lipid biosynthesis</keyword>
<proteinExistence type="inferred from homology"/>
<dbReference type="GO" id="GO:0016020">
    <property type="term" value="C:membrane"/>
    <property type="evidence" value="ECO:0007669"/>
    <property type="project" value="UniProtKB-SubCell"/>
</dbReference>
<evidence type="ECO:0000256" key="9">
    <source>
        <dbReference type="ARBA" id="ARBA00052530"/>
    </source>
</evidence>
<evidence type="ECO:0000256" key="5">
    <source>
        <dbReference type="ARBA" id="ARBA00022857"/>
    </source>
</evidence>
<dbReference type="InterPro" id="IPR036291">
    <property type="entry name" value="NAD(P)-bd_dom_sf"/>
</dbReference>
<dbReference type="GO" id="GO:0102965">
    <property type="term" value="F:alcohol-forming long-chain fatty acyl-CoA reductase activity"/>
    <property type="evidence" value="ECO:0007669"/>
    <property type="project" value="UniProtKB-EC"/>
</dbReference>
<organism evidence="13 14">
    <name type="scientific">Pseudolycoriella hygida</name>
    <dbReference type="NCBI Taxonomy" id="35572"/>
    <lineage>
        <taxon>Eukaryota</taxon>
        <taxon>Metazoa</taxon>
        <taxon>Ecdysozoa</taxon>
        <taxon>Arthropoda</taxon>
        <taxon>Hexapoda</taxon>
        <taxon>Insecta</taxon>
        <taxon>Pterygota</taxon>
        <taxon>Neoptera</taxon>
        <taxon>Endopterygota</taxon>
        <taxon>Diptera</taxon>
        <taxon>Nematocera</taxon>
        <taxon>Sciaroidea</taxon>
        <taxon>Sciaridae</taxon>
        <taxon>Pseudolycoriella</taxon>
    </lineage>
</organism>
<evidence type="ECO:0000256" key="3">
    <source>
        <dbReference type="ARBA" id="ARBA00022516"/>
    </source>
</evidence>
<dbReference type="CDD" id="cd05236">
    <property type="entry name" value="FAR-N_SDR_e"/>
    <property type="match status" value="1"/>
</dbReference>
<protein>
    <recommendedName>
        <fullName evidence="10">Fatty acyl-CoA reductase</fullName>
        <ecNumber evidence="10">1.2.1.84</ecNumber>
    </recommendedName>
</protein>
<dbReference type="EC" id="1.2.1.84" evidence="10"/>
<dbReference type="AlphaFoldDB" id="A0A9Q0S425"/>
<comment type="caution">
    <text evidence="13">The sequence shown here is derived from an EMBL/GenBank/DDBJ whole genome shotgun (WGS) entry which is preliminary data.</text>
</comment>
<evidence type="ECO:0000313" key="14">
    <source>
        <dbReference type="Proteomes" id="UP001151699"/>
    </source>
</evidence>
<dbReference type="EMBL" id="WJQU01000002">
    <property type="protein sequence ID" value="KAJ6643198.1"/>
    <property type="molecule type" value="Genomic_DNA"/>
</dbReference>
<comment type="similarity">
    <text evidence="2 10">Belongs to the fatty acyl-CoA reductase family.</text>
</comment>
<evidence type="ECO:0000256" key="6">
    <source>
        <dbReference type="ARBA" id="ARBA00022989"/>
    </source>
</evidence>
<keyword evidence="4 10" id="KW-0812">Transmembrane</keyword>
<feature type="domain" description="Thioester reductase (TE)" evidence="12">
    <location>
        <begin position="22"/>
        <end position="291"/>
    </location>
</feature>
<keyword evidence="5 10" id="KW-0521">NADP</keyword>
<feature type="domain" description="Fatty acyl-CoA reductase C-terminal" evidence="11">
    <location>
        <begin position="367"/>
        <end position="461"/>
    </location>
</feature>
<dbReference type="Pfam" id="PF07993">
    <property type="entry name" value="NAD_binding_4"/>
    <property type="match status" value="1"/>
</dbReference>
<keyword evidence="8 10" id="KW-0472">Membrane</keyword>
<dbReference type="GO" id="GO:0035336">
    <property type="term" value="P:long-chain fatty-acyl-CoA metabolic process"/>
    <property type="evidence" value="ECO:0007669"/>
    <property type="project" value="TreeGrafter"/>
</dbReference>
<dbReference type="InterPro" id="IPR026055">
    <property type="entry name" value="FAR"/>
</dbReference>
<evidence type="ECO:0000256" key="8">
    <source>
        <dbReference type="ARBA" id="ARBA00023136"/>
    </source>
</evidence>
<dbReference type="OrthoDB" id="429813at2759"/>
<evidence type="ECO:0000256" key="2">
    <source>
        <dbReference type="ARBA" id="ARBA00005928"/>
    </source>
</evidence>
<evidence type="ECO:0000256" key="10">
    <source>
        <dbReference type="RuleBase" id="RU363097"/>
    </source>
</evidence>
<feature type="transmembrane region" description="Helical" evidence="10">
    <location>
        <begin position="478"/>
        <end position="499"/>
    </location>
</feature>